<dbReference type="EMBL" id="BOQT01000007">
    <property type="protein sequence ID" value="GIN21180.1"/>
    <property type="molecule type" value="Genomic_DNA"/>
</dbReference>
<evidence type="ECO:0000313" key="1">
    <source>
        <dbReference type="EMBL" id="GIN21180.1"/>
    </source>
</evidence>
<gene>
    <name evidence="1" type="ORF">J1TS3_23140</name>
</gene>
<protein>
    <recommendedName>
        <fullName evidence="3">General stress protein 17M-like domain-containing protein</fullName>
    </recommendedName>
</protein>
<keyword evidence="2" id="KW-1185">Reference proteome</keyword>
<dbReference type="Proteomes" id="UP000680279">
    <property type="component" value="Unassembled WGS sequence"/>
</dbReference>
<reference evidence="1 2" key="1">
    <citation type="submission" date="2021-03" db="EMBL/GenBank/DDBJ databases">
        <title>Antimicrobial resistance genes in bacteria isolated from Japanese honey, and their potential for conferring macrolide and lincosamide resistance in the American foulbrood pathogen Paenibacillus larvae.</title>
        <authorList>
            <person name="Okamoto M."/>
            <person name="Kumagai M."/>
            <person name="Kanamori H."/>
            <person name="Takamatsu D."/>
        </authorList>
    </citation>
    <scope>NUCLEOTIDE SEQUENCE [LARGE SCALE GENOMIC DNA]</scope>
    <source>
        <strain evidence="1 2">J1TS3</strain>
    </source>
</reference>
<sequence>MNFSVVGIYDTEKEVIGVIKTFLLEGFKEENFSVLAVDESKIGLIEKETNVHDKHVSSEEAYGIISGFLTGISGGFIVPGLTVPGLGPIIAAGPLASLIEGKSHKDVKDLLITSGLKEEDASRYADQLNEGKIILFYEHGSS</sequence>
<evidence type="ECO:0000313" key="2">
    <source>
        <dbReference type="Proteomes" id="UP000680279"/>
    </source>
</evidence>
<organism evidence="1 2">
    <name type="scientific">Siminovitchia fordii</name>
    <dbReference type="NCBI Taxonomy" id="254759"/>
    <lineage>
        <taxon>Bacteria</taxon>
        <taxon>Bacillati</taxon>
        <taxon>Bacillota</taxon>
        <taxon>Bacilli</taxon>
        <taxon>Bacillales</taxon>
        <taxon>Bacillaceae</taxon>
        <taxon>Siminovitchia</taxon>
    </lineage>
</organism>
<accession>A0ABQ4K7M9</accession>
<evidence type="ECO:0008006" key="3">
    <source>
        <dbReference type="Google" id="ProtNLM"/>
    </source>
</evidence>
<proteinExistence type="predicted"/>
<dbReference type="RefSeq" id="WP_186322652.1">
    <property type="nucleotide sequence ID" value="NZ_BOQT01000007.1"/>
</dbReference>
<comment type="caution">
    <text evidence="1">The sequence shown here is derived from an EMBL/GenBank/DDBJ whole genome shotgun (WGS) entry which is preliminary data.</text>
</comment>
<name>A0ABQ4K7M9_9BACI</name>